<gene>
    <name evidence="1" type="ORF">EVAR_87739_1</name>
</gene>
<evidence type="ECO:0000313" key="1">
    <source>
        <dbReference type="EMBL" id="GBP88967.1"/>
    </source>
</evidence>
<reference evidence="1 2" key="1">
    <citation type="journal article" date="2019" name="Commun. Biol.">
        <title>The bagworm genome reveals a unique fibroin gene that provides high tensile strength.</title>
        <authorList>
            <person name="Kono N."/>
            <person name="Nakamura H."/>
            <person name="Ohtoshi R."/>
            <person name="Tomita M."/>
            <person name="Numata K."/>
            <person name="Arakawa K."/>
        </authorList>
    </citation>
    <scope>NUCLEOTIDE SEQUENCE [LARGE SCALE GENOMIC DNA]</scope>
</reference>
<dbReference type="AlphaFoldDB" id="A0A4C1ZQN9"/>
<name>A0A4C1ZQN9_EUMVA</name>
<protein>
    <submittedName>
        <fullName evidence="1">Uncharacterized protein</fullName>
    </submittedName>
</protein>
<evidence type="ECO:0000313" key="2">
    <source>
        <dbReference type="Proteomes" id="UP000299102"/>
    </source>
</evidence>
<sequence length="177" mass="20226">MYNFKQNNSTLIFLKTPPESPSPEPQFYVLPEPPGPPLRGPRDLVVLSFFKISPDWATGKFGEFAQMQFPLARIERTNKNLVSLISFARQIPKCKSGLTSKWFFRCFSATRTCRGQPDTAISSFSRDADFRNIQEVVRPRELGPHGHVVLIFFPDFSRTGHEKNPEVSRQTPLRKAL</sequence>
<organism evidence="1 2">
    <name type="scientific">Eumeta variegata</name>
    <name type="common">Bagworm moth</name>
    <name type="synonym">Eumeta japonica</name>
    <dbReference type="NCBI Taxonomy" id="151549"/>
    <lineage>
        <taxon>Eukaryota</taxon>
        <taxon>Metazoa</taxon>
        <taxon>Ecdysozoa</taxon>
        <taxon>Arthropoda</taxon>
        <taxon>Hexapoda</taxon>
        <taxon>Insecta</taxon>
        <taxon>Pterygota</taxon>
        <taxon>Neoptera</taxon>
        <taxon>Endopterygota</taxon>
        <taxon>Lepidoptera</taxon>
        <taxon>Glossata</taxon>
        <taxon>Ditrysia</taxon>
        <taxon>Tineoidea</taxon>
        <taxon>Psychidae</taxon>
        <taxon>Oiketicinae</taxon>
        <taxon>Eumeta</taxon>
    </lineage>
</organism>
<comment type="caution">
    <text evidence="1">The sequence shown here is derived from an EMBL/GenBank/DDBJ whole genome shotgun (WGS) entry which is preliminary data.</text>
</comment>
<accession>A0A4C1ZQN9</accession>
<proteinExistence type="predicted"/>
<dbReference type="EMBL" id="BGZK01001968">
    <property type="protein sequence ID" value="GBP88967.1"/>
    <property type="molecule type" value="Genomic_DNA"/>
</dbReference>
<dbReference type="Proteomes" id="UP000299102">
    <property type="component" value="Unassembled WGS sequence"/>
</dbReference>
<keyword evidence="2" id="KW-1185">Reference proteome</keyword>